<dbReference type="EMBL" id="JARKHS020008166">
    <property type="protein sequence ID" value="KAK8781019.1"/>
    <property type="molecule type" value="Genomic_DNA"/>
</dbReference>
<protein>
    <recommendedName>
        <fullName evidence="10">Peptidase S54 rhomboid domain-containing protein</fullName>
    </recommendedName>
</protein>
<dbReference type="Gene3D" id="1.20.1540.10">
    <property type="entry name" value="Rhomboid-like"/>
    <property type="match status" value="1"/>
</dbReference>
<evidence type="ECO:0000313" key="11">
    <source>
        <dbReference type="EMBL" id="KAK8781019.1"/>
    </source>
</evidence>
<keyword evidence="4 9" id="KW-0812">Transmembrane</keyword>
<feature type="compositionally biased region" description="Polar residues" evidence="8">
    <location>
        <begin position="78"/>
        <end position="92"/>
    </location>
</feature>
<feature type="region of interest" description="Disordered" evidence="8">
    <location>
        <begin position="1"/>
        <end position="158"/>
    </location>
</feature>
<feature type="compositionally biased region" description="Basic and acidic residues" evidence="8">
    <location>
        <begin position="269"/>
        <end position="279"/>
    </location>
</feature>
<evidence type="ECO:0000256" key="9">
    <source>
        <dbReference type="SAM" id="Phobius"/>
    </source>
</evidence>
<comment type="subcellular location">
    <subcellularLocation>
        <location evidence="1">Membrane</location>
        <topology evidence="1">Multi-pass membrane protein</topology>
    </subcellularLocation>
</comment>
<feature type="compositionally biased region" description="Polar residues" evidence="8">
    <location>
        <begin position="128"/>
        <end position="154"/>
    </location>
</feature>
<dbReference type="InterPro" id="IPR035952">
    <property type="entry name" value="Rhomboid-like_sf"/>
</dbReference>
<dbReference type="Proteomes" id="UP001321473">
    <property type="component" value="Unassembled WGS sequence"/>
</dbReference>
<keyword evidence="12" id="KW-1185">Reference proteome</keyword>
<evidence type="ECO:0000256" key="5">
    <source>
        <dbReference type="ARBA" id="ARBA00022801"/>
    </source>
</evidence>
<name>A0AAQ4F1Z4_AMBAM</name>
<feature type="transmembrane region" description="Helical" evidence="9">
    <location>
        <begin position="416"/>
        <end position="438"/>
    </location>
</feature>
<dbReference type="InterPro" id="IPR022764">
    <property type="entry name" value="Peptidase_S54_rhomboid_dom"/>
</dbReference>
<evidence type="ECO:0000313" key="12">
    <source>
        <dbReference type="Proteomes" id="UP001321473"/>
    </source>
</evidence>
<gene>
    <name evidence="11" type="ORF">V5799_017640</name>
</gene>
<dbReference type="GO" id="GO:0004252">
    <property type="term" value="F:serine-type endopeptidase activity"/>
    <property type="evidence" value="ECO:0007669"/>
    <property type="project" value="InterPro"/>
</dbReference>
<dbReference type="SUPFAM" id="SSF144091">
    <property type="entry name" value="Rhomboid-like"/>
    <property type="match status" value="1"/>
</dbReference>
<evidence type="ECO:0000256" key="8">
    <source>
        <dbReference type="SAM" id="MobiDB-lite"/>
    </source>
</evidence>
<dbReference type="PANTHER" id="PTHR43066">
    <property type="entry name" value="RHOMBOID-RELATED PROTEIN"/>
    <property type="match status" value="1"/>
</dbReference>
<evidence type="ECO:0000256" key="2">
    <source>
        <dbReference type="ARBA" id="ARBA00009045"/>
    </source>
</evidence>
<feature type="compositionally biased region" description="Low complexity" evidence="8">
    <location>
        <begin position="96"/>
        <end position="110"/>
    </location>
</feature>
<accession>A0AAQ4F1Z4</accession>
<comment type="caution">
    <text evidence="11">The sequence shown here is derived from an EMBL/GenBank/DDBJ whole genome shotgun (WGS) entry which is preliminary data.</text>
</comment>
<dbReference type="GO" id="GO:0006508">
    <property type="term" value="P:proteolysis"/>
    <property type="evidence" value="ECO:0007669"/>
    <property type="project" value="UniProtKB-KW"/>
</dbReference>
<keyword evidence="3" id="KW-0645">Protease</keyword>
<dbReference type="GO" id="GO:0016020">
    <property type="term" value="C:membrane"/>
    <property type="evidence" value="ECO:0007669"/>
    <property type="project" value="UniProtKB-SubCell"/>
</dbReference>
<evidence type="ECO:0000256" key="7">
    <source>
        <dbReference type="ARBA" id="ARBA00023136"/>
    </source>
</evidence>
<keyword evidence="5" id="KW-0378">Hydrolase</keyword>
<feature type="transmembrane region" description="Helical" evidence="9">
    <location>
        <begin position="505"/>
        <end position="528"/>
    </location>
</feature>
<feature type="region of interest" description="Disordered" evidence="8">
    <location>
        <begin position="259"/>
        <end position="279"/>
    </location>
</feature>
<feature type="compositionally biased region" description="Basic and acidic residues" evidence="8">
    <location>
        <begin position="16"/>
        <end position="28"/>
    </location>
</feature>
<evidence type="ECO:0000256" key="6">
    <source>
        <dbReference type="ARBA" id="ARBA00022989"/>
    </source>
</evidence>
<keyword evidence="6 9" id="KW-1133">Transmembrane helix</keyword>
<feature type="domain" description="Peptidase S54 rhomboid" evidence="10">
    <location>
        <begin position="375"/>
        <end position="519"/>
    </location>
</feature>
<evidence type="ECO:0000256" key="3">
    <source>
        <dbReference type="ARBA" id="ARBA00022670"/>
    </source>
</evidence>
<evidence type="ECO:0000256" key="4">
    <source>
        <dbReference type="ARBA" id="ARBA00022692"/>
    </source>
</evidence>
<organism evidence="11 12">
    <name type="scientific">Amblyomma americanum</name>
    <name type="common">Lone star tick</name>
    <dbReference type="NCBI Taxonomy" id="6943"/>
    <lineage>
        <taxon>Eukaryota</taxon>
        <taxon>Metazoa</taxon>
        <taxon>Ecdysozoa</taxon>
        <taxon>Arthropoda</taxon>
        <taxon>Chelicerata</taxon>
        <taxon>Arachnida</taxon>
        <taxon>Acari</taxon>
        <taxon>Parasitiformes</taxon>
        <taxon>Ixodida</taxon>
        <taxon>Ixodoidea</taxon>
        <taxon>Ixodidae</taxon>
        <taxon>Amblyomminae</taxon>
        <taxon>Amblyomma</taxon>
    </lineage>
</organism>
<sequence length="529" mass="56517">MSSTESLTRTPFKVGRGKDSPVSGEKDAPQGPDDMQPTVTSDAAAEAAVLATPNRDMNLPQREGSQLFDVGQYDHSKQPPTLTCPASSSSLHQPVPCTSLSAPSSSSPDPQTETAQNPEPSCLGSGPLTRQSPSPTPLDQKSTSGLQPSTTVTPSAGVDSQIRQAVTSSLESVPVKVGYMAFSAKVVPSARPKKSASKSLPTLADQTASCQHVGNPKAHPPKHAHSEELLTQTIGTALAKTLSLAGSVSREQQLLFGPQRSSSATAIEHQSERFRSFDKTSHSRAASKGIVSLESTQSDVSIGPIDIGFFSSRRRVTSTYAPPQETAQSGHLPDTPGLPWATMFVIVLQFLTHWKFLYEHCPERRTTVATILGEGRWERLAFAAFHHGDVVHITSNVVSFLFKGLVLETALGTTHFAHVFAIVVVLVGLVNAAIVQYLQAITSVASLEAMDLNTFAGVAVTLELLHRRRFPTVTADFMQFEIGARPAVLVLCELFVLWVSSSKNLLPIISGLLVGFLLAETSAGEVIIR</sequence>
<reference evidence="11 12" key="1">
    <citation type="journal article" date="2023" name="Arcadia Sci">
        <title>De novo assembly of a long-read Amblyomma americanum tick genome.</title>
        <authorList>
            <person name="Chou S."/>
            <person name="Poskanzer K.E."/>
            <person name="Rollins M."/>
            <person name="Thuy-Boun P.S."/>
        </authorList>
    </citation>
    <scope>NUCLEOTIDE SEQUENCE [LARGE SCALE GENOMIC DNA]</scope>
    <source>
        <strain evidence="11">F_SG_1</strain>
        <tissue evidence="11">Salivary glands</tissue>
    </source>
</reference>
<feature type="transmembrane region" description="Helical" evidence="9">
    <location>
        <begin position="477"/>
        <end position="499"/>
    </location>
</feature>
<dbReference type="PANTHER" id="PTHR43066:SF1">
    <property type="entry name" value="RHOMBOID PROTEIN 2"/>
    <property type="match status" value="1"/>
</dbReference>
<evidence type="ECO:0000259" key="10">
    <source>
        <dbReference type="Pfam" id="PF01694"/>
    </source>
</evidence>
<keyword evidence="7 9" id="KW-0472">Membrane</keyword>
<evidence type="ECO:0000256" key="1">
    <source>
        <dbReference type="ARBA" id="ARBA00004141"/>
    </source>
</evidence>
<dbReference type="AlphaFoldDB" id="A0AAQ4F1Z4"/>
<comment type="similarity">
    <text evidence="2">Belongs to the peptidase S54 family.</text>
</comment>
<dbReference type="Pfam" id="PF01694">
    <property type="entry name" value="Rhomboid"/>
    <property type="match status" value="1"/>
</dbReference>
<proteinExistence type="inferred from homology"/>